<name>A0A0G0H1Z4_9BACT</name>
<keyword evidence="3" id="KW-0378">Hydrolase</keyword>
<feature type="transmembrane region" description="Helical" evidence="4">
    <location>
        <begin position="12"/>
        <end position="38"/>
    </location>
</feature>
<dbReference type="SUPFAM" id="SSF50199">
    <property type="entry name" value="Staphylococcal nuclease"/>
    <property type="match status" value="1"/>
</dbReference>
<gene>
    <name evidence="6" type="ORF">US52_C0007G0007</name>
</gene>
<dbReference type="AlphaFoldDB" id="A0A0G0H1Z4"/>
<evidence type="ECO:0000313" key="6">
    <source>
        <dbReference type="EMBL" id="KKQ36152.1"/>
    </source>
</evidence>
<dbReference type="PROSITE" id="PS50830">
    <property type="entry name" value="TNASE_3"/>
    <property type="match status" value="1"/>
</dbReference>
<dbReference type="GO" id="GO:0003676">
    <property type="term" value="F:nucleic acid binding"/>
    <property type="evidence" value="ECO:0007669"/>
    <property type="project" value="InterPro"/>
</dbReference>
<keyword evidence="4" id="KW-0812">Transmembrane</keyword>
<dbReference type="InterPro" id="IPR016071">
    <property type="entry name" value="Staphylococal_nuclease_OB-fold"/>
</dbReference>
<keyword evidence="1" id="KW-0540">Nuclease</keyword>
<comment type="caution">
    <text evidence="6">The sequence shown here is derived from an EMBL/GenBank/DDBJ whole genome shotgun (WGS) entry which is preliminary data.</text>
</comment>
<keyword evidence="2" id="KW-0255">Endonuclease</keyword>
<dbReference type="InterPro" id="IPR035437">
    <property type="entry name" value="SNase_OB-fold_sf"/>
</dbReference>
<dbReference type="PROSITE" id="PS01123">
    <property type="entry name" value="TNASE_1"/>
    <property type="match status" value="1"/>
</dbReference>
<evidence type="ECO:0000256" key="1">
    <source>
        <dbReference type="ARBA" id="ARBA00022722"/>
    </source>
</evidence>
<dbReference type="GO" id="GO:0016787">
    <property type="term" value="F:hydrolase activity"/>
    <property type="evidence" value="ECO:0007669"/>
    <property type="project" value="UniProtKB-KW"/>
</dbReference>
<protein>
    <submittedName>
        <fullName evidence="6">WD40 domain protein beta Propeller</fullName>
    </submittedName>
</protein>
<dbReference type="GO" id="GO:0004519">
    <property type="term" value="F:endonuclease activity"/>
    <property type="evidence" value="ECO:0007669"/>
    <property type="project" value="UniProtKB-KW"/>
</dbReference>
<dbReference type="Proteomes" id="UP000034852">
    <property type="component" value="Unassembled WGS sequence"/>
</dbReference>
<proteinExistence type="predicted"/>
<dbReference type="InterPro" id="IPR002071">
    <property type="entry name" value="Thermonucl_AS"/>
</dbReference>
<evidence type="ECO:0000313" key="7">
    <source>
        <dbReference type="Proteomes" id="UP000034852"/>
    </source>
</evidence>
<accession>A0A0G0H1Z4</accession>
<evidence type="ECO:0000256" key="3">
    <source>
        <dbReference type="ARBA" id="ARBA00022801"/>
    </source>
</evidence>
<dbReference type="PANTHER" id="PTHR12302">
    <property type="entry name" value="EBNA2 BINDING PROTEIN P100"/>
    <property type="match status" value="1"/>
</dbReference>
<keyword evidence="4" id="KW-1133">Transmembrane helix</keyword>
<evidence type="ECO:0000259" key="5">
    <source>
        <dbReference type="PROSITE" id="PS50830"/>
    </source>
</evidence>
<dbReference type="Pfam" id="PF00565">
    <property type="entry name" value="SNase"/>
    <property type="match status" value="1"/>
</dbReference>
<dbReference type="EMBL" id="LBTH01000007">
    <property type="protein sequence ID" value="KKQ36152.1"/>
    <property type="molecule type" value="Genomic_DNA"/>
</dbReference>
<evidence type="ECO:0000256" key="4">
    <source>
        <dbReference type="SAM" id="Phobius"/>
    </source>
</evidence>
<keyword evidence="4" id="KW-0472">Membrane</keyword>
<dbReference type="Gene3D" id="2.40.50.90">
    <property type="match status" value="1"/>
</dbReference>
<dbReference type="PANTHER" id="PTHR12302:SF3">
    <property type="entry name" value="SERINE_THREONINE-PROTEIN KINASE 31"/>
    <property type="match status" value="1"/>
</dbReference>
<sequence>MLRNIKSSPKTVAIAGIIFLISIPILCCCCVIIFGALLPPTPKEDNRSNDVKGTSVKQATEPEQKEVIETYQVKNITDGDTIKIEYKGKIEPVRLLGIDSPETGDCYSSESTGKLTELVKDKSIRVEFDTIQGQRDKYDRLLFYIWVEGPDNKETFVNEYLVKEGYSIAYTKINSKYLEQFTKLEEEATTSKKGLWGDTCKCADKKDEEESRQCSVCNKAKVNYYNWDCTTYSKEVEDTTCSSSCPKVEESTPKYTPPPAKPAPKYSCNCSRTCTQINTCEEAQYQLNVCGCKQRDADHDGTACDAAPLHCQN</sequence>
<dbReference type="SMART" id="SM00318">
    <property type="entry name" value="SNc"/>
    <property type="match status" value="1"/>
</dbReference>
<reference evidence="6 7" key="1">
    <citation type="journal article" date="2015" name="Nature">
        <title>rRNA introns, odd ribosomes, and small enigmatic genomes across a large radiation of phyla.</title>
        <authorList>
            <person name="Brown C.T."/>
            <person name="Hug L.A."/>
            <person name="Thomas B.C."/>
            <person name="Sharon I."/>
            <person name="Castelle C.J."/>
            <person name="Singh A."/>
            <person name="Wilkins M.J."/>
            <person name="Williams K.H."/>
            <person name="Banfield J.F."/>
        </authorList>
    </citation>
    <scope>NUCLEOTIDE SEQUENCE [LARGE SCALE GENOMIC DNA]</scope>
</reference>
<evidence type="ECO:0000256" key="2">
    <source>
        <dbReference type="ARBA" id="ARBA00022759"/>
    </source>
</evidence>
<feature type="domain" description="TNase-like" evidence="5">
    <location>
        <begin position="67"/>
        <end position="198"/>
    </location>
</feature>
<organism evidence="6 7">
    <name type="scientific">candidate division WS6 bacterium GW2011_GWA2_37_6</name>
    <dbReference type="NCBI Taxonomy" id="1619087"/>
    <lineage>
        <taxon>Bacteria</taxon>
        <taxon>Candidatus Dojkabacteria</taxon>
    </lineage>
</organism>